<dbReference type="PANTHER" id="PTHR43591:SF110">
    <property type="entry name" value="RHODANESE DOMAIN-CONTAINING PROTEIN"/>
    <property type="match status" value="1"/>
</dbReference>
<dbReference type="EMBL" id="GG738889">
    <property type="protein sequence ID" value="EFC40915.1"/>
    <property type="molecule type" value="Genomic_DNA"/>
</dbReference>
<keyword evidence="2" id="KW-0808">Transferase</keyword>
<keyword evidence="3" id="KW-1185">Reference proteome</keyword>
<dbReference type="InParanoid" id="D2VQQ6"/>
<dbReference type="SUPFAM" id="SSF53335">
    <property type="entry name" value="S-adenosyl-L-methionine-dependent methyltransferases"/>
    <property type="match status" value="1"/>
</dbReference>
<dbReference type="InterPro" id="IPR013216">
    <property type="entry name" value="Methyltransf_11"/>
</dbReference>
<keyword evidence="2" id="KW-0489">Methyltransferase</keyword>
<feature type="domain" description="Methyltransferase type 11" evidence="1">
    <location>
        <begin position="11"/>
        <end position="112"/>
    </location>
</feature>
<dbReference type="GO" id="GO:0032259">
    <property type="term" value="P:methylation"/>
    <property type="evidence" value="ECO:0007669"/>
    <property type="project" value="UniProtKB-KW"/>
</dbReference>
<dbReference type="VEuPathDB" id="AmoebaDB:NAEGRDRAFT_80896"/>
<reference evidence="2 3" key="1">
    <citation type="journal article" date="2010" name="Cell">
        <title>The genome of Naegleria gruberi illuminates early eukaryotic versatility.</title>
        <authorList>
            <person name="Fritz-Laylin L.K."/>
            <person name="Prochnik S.E."/>
            <person name="Ginger M.L."/>
            <person name="Dacks J.B."/>
            <person name="Carpenter M.L."/>
            <person name="Field M.C."/>
            <person name="Kuo A."/>
            <person name="Paredez A."/>
            <person name="Chapman J."/>
            <person name="Pham J."/>
            <person name="Shu S."/>
            <person name="Neupane R."/>
            <person name="Cipriano M."/>
            <person name="Mancuso J."/>
            <person name="Tu H."/>
            <person name="Salamov A."/>
            <person name="Lindquist E."/>
            <person name="Shapiro H."/>
            <person name="Lucas S."/>
            <person name="Grigoriev I.V."/>
            <person name="Cande W.Z."/>
            <person name="Fulton C."/>
            <person name="Rokhsar D.S."/>
            <person name="Dawson S.C."/>
        </authorList>
    </citation>
    <scope>NUCLEOTIDE SEQUENCE [LARGE SCALE GENOMIC DNA]</scope>
    <source>
        <strain evidence="2 3">NEG-M</strain>
    </source>
</reference>
<dbReference type="CDD" id="cd02440">
    <property type="entry name" value="AdoMet_MTases"/>
    <property type="match status" value="1"/>
</dbReference>
<dbReference type="GeneID" id="8855929"/>
<dbReference type="Proteomes" id="UP000006671">
    <property type="component" value="Unassembled WGS sequence"/>
</dbReference>
<dbReference type="Gene3D" id="3.40.50.150">
    <property type="entry name" value="Vaccinia Virus protein VP39"/>
    <property type="match status" value="1"/>
</dbReference>
<dbReference type="GO" id="GO:0008757">
    <property type="term" value="F:S-adenosylmethionine-dependent methyltransferase activity"/>
    <property type="evidence" value="ECO:0007669"/>
    <property type="project" value="InterPro"/>
</dbReference>
<dbReference type="OrthoDB" id="540004at2759"/>
<name>D2VQQ6_NAEGR</name>
<evidence type="ECO:0000313" key="3">
    <source>
        <dbReference type="Proteomes" id="UP000006671"/>
    </source>
</evidence>
<proteinExistence type="predicted"/>
<dbReference type="RefSeq" id="XP_002673659.1">
    <property type="nucleotide sequence ID" value="XM_002673613.1"/>
</dbReference>
<sequence>MFGLNMGENHLEVACGTGTLLEYILNWRRRKQLPHIQITCVDYAEKMLQGAKHRFANQSDMKFLKADAANMSDFSDELFDTLNIANSIHCLPQVVESFQEMFRVLKSGGILCGNVLLHARGWFPFKQIANSINRWGERRGILVTPYSEDGIVEIVKQVGFVVLVREVHGNCLELTLQKPKNDANVVAQKQQVSSVSSVSIEVEIGQIN</sequence>
<dbReference type="AlphaFoldDB" id="D2VQQ6"/>
<dbReference type="KEGG" id="ngr:NAEGRDRAFT_80896"/>
<evidence type="ECO:0000259" key="1">
    <source>
        <dbReference type="Pfam" id="PF08241"/>
    </source>
</evidence>
<protein>
    <submittedName>
        <fullName evidence="2">Methyltransferase</fullName>
    </submittedName>
</protein>
<accession>D2VQQ6</accession>
<dbReference type="Pfam" id="PF08241">
    <property type="entry name" value="Methyltransf_11"/>
    <property type="match status" value="1"/>
</dbReference>
<dbReference type="InterPro" id="IPR029063">
    <property type="entry name" value="SAM-dependent_MTases_sf"/>
</dbReference>
<organism evidence="3">
    <name type="scientific">Naegleria gruberi</name>
    <name type="common">Amoeba</name>
    <dbReference type="NCBI Taxonomy" id="5762"/>
    <lineage>
        <taxon>Eukaryota</taxon>
        <taxon>Discoba</taxon>
        <taxon>Heterolobosea</taxon>
        <taxon>Tetramitia</taxon>
        <taxon>Eutetramitia</taxon>
        <taxon>Vahlkampfiidae</taxon>
        <taxon>Naegleria</taxon>
    </lineage>
</organism>
<gene>
    <name evidence="2" type="ORF">NAEGRDRAFT_80896</name>
</gene>
<evidence type="ECO:0000313" key="2">
    <source>
        <dbReference type="EMBL" id="EFC40915.1"/>
    </source>
</evidence>
<dbReference type="PANTHER" id="PTHR43591">
    <property type="entry name" value="METHYLTRANSFERASE"/>
    <property type="match status" value="1"/>
</dbReference>